<dbReference type="PANTHER" id="PTHR11733">
    <property type="entry name" value="ZINC METALLOPROTEASE FAMILY M13 NEPRILYSIN-RELATED"/>
    <property type="match status" value="1"/>
</dbReference>
<dbReference type="Gene3D" id="1.10.1380.10">
    <property type="entry name" value="Neutral endopeptidase , domain2"/>
    <property type="match status" value="1"/>
</dbReference>
<evidence type="ECO:0000259" key="1">
    <source>
        <dbReference type="Pfam" id="PF05649"/>
    </source>
</evidence>
<dbReference type="EMBL" id="CAXITT010001028">
    <property type="protein sequence ID" value="CAL1547632.1"/>
    <property type="molecule type" value="Genomic_DNA"/>
</dbReference>
<dbReference type="Pfam" id="PF05649">
    <property type="entry name" value="Peptidase_M13_N"/>
    <property type="match status" value="1"/>
</dbReference>
<organism evidence="2 3">
    <name type="scientific">Lymnaea stagnalis</name>
    <name type="common">Great pond snail</name>
    <name type="synonym">Helix stagnalis</name>
    <dbReference type="NCBI Taxonomy" id="6523"/>
    <lineage>
        <taxon>Eukaryota</taxon>
        <taxon>Metazoa</taxon>
        <taxon>Spiralia</taxon>
        <taxon>Lophotrochozoa</taxon>
        <taxon>Mollusca</taxon>
        <taxon>Gastropoda</taxon>
        <taxon>Heterobranchia</taxon>
        <taxon>Euthyneura</taxon>
        <taxon>Panpulmonata</taxon>
        <taxon>Hygrophila</taxon>
        <taxon>Lymnaeoidea</taxon>
        <taxon>Lymnaeidae</taxon>
        <taxon>Lymnaea</taxon>
    </lineage>
</organism>
<proteinExistence type="predicted"/>
<sequence>MSKKCVETSARILSKMNLSVDPCEDMYQYACGNYLAKTYLSPEESIKGTFSDLSSQIHKAMHKLLSSNQYELKDQYSSAIAKLRTFYRSCMDIDRVRAQRTSRLFLIMNELGSWNVTRRGLDKWNGQSWSLDDVIQRLHRM</sequence>
<evidence type="ECO:0000313" key="2">
    <source>
        <dbReference type="EMBL" id="CAL1547632.1"/>
    </source>
</evidence>
<keyword evidence="3" id="KW-1185">Reference proteome</keyword>
<dbReference type="GO" id="GO:0004222">
    <property type="term" value="F:metalloendopeptidase activity"/>
    <property type="evidence" value="ECO:0007669"/>
    <property type="project" value="InterPro"/>
</dbReference>
<dbReference type="GO" id="GO:0016485">
    <property type="term" value="P:protein processing"/>
    <property type="evidence" value="ECO:0007669"/>
    <property type="project" value="TreeGrafter"/>
</dbReference>
<dbReference type="GO" id="GO:0005886">
    <property type="term" value="C:plasma membrane"/>
    <property type="evidence" value="ECO:0007669"/>
    <property type="project" value="TreeGrafter"/>
</dbReference>
<gene>
    <name evidence="2" type="ORF">GSLYS_00020949001</name>
</gene>
<dbReference type="Gene3D" id="3.40.390.10">
    <property type="entry name" value="Collagenase (Catalytic Domain)"/>
    <property type="match status" value="1"/>
</dbReference>
<dbReference type="InterPro" id="IPR008753">
    <property type="entry name" value="Peptidase_M13_N"/>
</dbReference>
<dbReference type="InterPro" id="IPR024079">
    <property type="entry name" value="MetalloPept_cat_dom_sf"/>
</dbReference>
<dbReference type="InterPro" id="IPR000718">
    <property type="entry name" value="Peptidase_M13"/>
</dbReference>
<dbReference type="AlphaFoldDB" id="A0AAV2IPJ0"/>
<feature type="domain" description="Peptidase M13 N-terminal" evidence="1">
    <location>
        <begin position="22"/>
        <end position="140"/>
    </location>
</feature>
<accession>A0AAV2IPJ0</accession>
<evidence type="ECO:0000313" key="3">
    <source>
        <dbReference type="Proteomes" id="UP001497497"/>
    </source>
</evidence>
<feature type="non-terminal residue" evidence="2">
    <location>
        <position position="141"/>
    </location>
</feature>
<dbReference type="InterPro" id="IPR042089">
    <property type="entry name" value="Peptidase_M13_dom_2"/>
</dbReference>
<name>A0AAV2IPJ0_LYMST</name>
<protein>
    <recommendedName>
        <fullName evidence="1">Peptidase M13 N-terminal domain-containing protein</fullName>
    </recommendedName>
</protein>
<comment type="caution">
    <text evidence="2">The sequence shown here is derived from an EMBL/GenBank/DDBJ whole genome shotgun (WGS) entry which is preliminary data.</text>
</comment>
<dbReference type="Proteomes" id="UP001497497">
    <property type="component" value="Unassembled WGS sequence"/>
</dbReference>
<dbReference type="PANTHER" id="PTHR11733:SF167">
    <property type="entry name" value="FI17812P1-RELATED"/>
    <property type="match status" value="1"/>
</dbReference>
<dbReference type="PROSITE" id="PS51885">
    <property type="entry name" value="NEPRILYSIN"/>
    <property type="match status" value="1"/>
</dbReference>
<dbReference type="SUPFAM" id="SSF55486">
    <property type="entry name" value="Metalloproteases ('zincins'), catalytic domain"/>
    <property type="match status" value="1"/>
</dbReference>
<reference evidence="2 3" key="1">
    <citation type="submission" date="2024-04" db="EMBL/GenBank/DDBJ databases">
        <authorList>
            <consortium name="Genoscope - CEA"/>
            <person name="William W."/>
        </authorList>
    </citation>
    <scope>NUCLEOTIDE SEQUENCE [LARGE SCALE GENOMIC DNA]</scope>
</reference>